<sequence length="281" mass="32436">MRKCKRRSFYRALNSGMVNGKVAVNKANFFQILYHTVSSMTKNKMDFDLDLKVIQNRNFKDATTIEVTILSGKVYSINIPERKNAVDNPLKVADVKALIAKQAKIPTQTQELFHEGISLKDDEVYKMEWKKLRLALNPTPEFVLLVYMYTFYRIKVRREWTIREVKAKLELQTGIPASSIYLSKEKENVKPLYAKLPADDVLLCTLNIDSTTKLVGLRMLHLGDKGHAPVMNKHDTVANLISRVRREKKLDMIEYGDKEKFGDLSKKDKLLELKAYTFNCI</sequence>
<protein>
    <recommendedName>
        <fullName evidence="1">Ubiquitin-like domain-containing protein</fullName>
    </recommendedName>
</protein>
<keyword evidence="3" id="KW-1185">Reference proteome</keyword>
<proteinExistence type="predicted"/>
<dbReference type="Proteomes" id="UP000594262">
    <property type="component" value="Unplaced"/>
</dbReference>
<dbReference type="RefSeq" id="XP_066913515.1">
    <property type="nucleotide sequence ID" value="XM_067057414.1"/>
</dbReference>
<dbReference type="AlphaFoldDB" id="A0A7M5UNE8"/>
<dbReference type="Gene3D" id="3.10.20.90">
    <property type="entry name" value="Phosphatidylinositol 3-kinase Catalytic Subunit, Chain A, domain 1"/>
    <property type="match status" value="2"/>
</dbReference>
<dbReference type="InterPro" id="IPR029071">
    <property type="entry name" value="Ubiquitin-like_domsf"/>
</dbReference>
<dbReference type="Pfam" id="PF14560">
    <property type="entry name" value="Ubiquitin_2"/>
    <property type="match status" value="1"/>
</dbReference>
<dbReference type="EnsemblMetazoa" id="CLYHEMT001654.1">
    <property type="protein sequence ID" value="CLYHEMP001654.1"/>
    <property type="gene ID" value="CLYHEMG001654"/>
</dbReference>
<evidence type="ECO:0000313" key="2">
    <source>
        <dbReference type="EnsemblMetazoa" id="CLYHEMP001654.1"/>
    </source>
</evidence>
<evidence type="ECO:0000259" key="1">
    <source>
        <dbReference type="Pfam" id="PF14560"/>
    </source>
</evidence>
<reference evidence="2" key="1">
    <citation type="submission" date="2021-01" db="UniProtKB">
        <authorList>
            <consortium name="EnsemblMetazoa"/>
        </authorList>
    </citation>
    <scope>IDENTIFICATION</scope>
</reference>
<dbReference type="SUPFAM" id="SSF54236">
    <property type="entry name" value="Ubiquitin-like"/>
    <property type="match status" value="2"/>
</dbReference>
<organism evidence="2 3">
    <name type="scientific">Clytia hemisphaerica</name>
    <dbReference type="NCBI Taxonomy" id="252671"/>
    <lineage>
        <taxon>Eukaryota</taxon>
        <taxon>Metazoa</taxon>
        <taxon>Cnidaria</taxon>
        <taxon>Hydrozoa</taxon>
        <taxon>Hydroidolina</taxon>
        <taxon>Leptothecata</taxon>
        <taxon>Obeliida</taxon>
        <taxon>Clytiidae</taxon>
        <taxon>Clytia</taxon>
    </lineage>
</organism>
<feature type="domain" description="Ubiquitin-like" evidence="1">
    <location>
        <begin position="154"/>
        <end position="209"/>
    </location>
</feature>
<evidence type="ECO:0000313" key="3">
    <source>
        <dbReference type="Proteomes" id="UP000594262"/>
    </source>
</evidence>
<accession>A0A7M5UNE8</accession>
<dbReference type="GeneID" id="136800756"/>
<name>A0A7M5UNE8_9CNID</name>
<dbReference type="CDD" id="cd17039">
    <property type="entry name" value="Ubl_ubiquitin_like"/>
    <property type="match status" value="1"/>
</dbReference>
<dbReference type="InterPro" id="IPR000626">
    <property type="entry name" value="Ubiquitin-like_dom"/>
</dbReference>